<reference evidence="2" key="2">
    <citation type="submission" date="2022-01" db="EMBL/GenBank/DDBJ databases">
        <authorList>
            <person name="Yamashiro T."/>
            <person name="Shiraishi A."/>
            <person name="Satake H."/>
            <person name="Nakayama K."/>
        </authorList>
    </citation>
    <scope>NUCLEOTIDE SEQUENCE</scope>
</reference>
<dbReference type="EMBL" id="BQNB010009972">
    <property type="protein sequence ID" value="GJS70980.1"/>
    <property type="molecule type" value="Genomic_DNA"/>
</dbReference>
<name>A0ABQ4XZX0_9ASTR</name>
<organism evidence="2 3">
    <name type="scientific">Tanacetum coccineum</name>
    <dbReference type="NCBI Taxonomy" id="301880"/>
    <lineage>
        <taxon>Eukaryota</taxon>
        <taxon>Viridiplantae</taxon>
        <taxon>Streptophyta</taxon>
        <taxon>Embryophyta</taxon>
        <taxon>Tracheophyta</taxon>
        <taxon>Spermatophyta</taxon>
        <taxon>Magnoliopsida</taxon>
        <taxon>eudicotyledons</taxon>
        <taxon>Gunneridae</taxon>
        <taxon>Pentapetalae</taxon>
        <taxon>asterids</taxon>
        <taxon>campanulids</taxon>
        <taxon>Asterales</taxon>
        <taxon>Asteraceae</taxon>
        <taxon>Asteroideae</taxon>
        <taxon>Anthemideae</taxon>
        <taxon>Anthemidinae</taxon>
        <taxon>Tanacetum</taxon>
    </lineage>
</organism>
<feature type="compositionally biased region" description="Polar residues" evidence="1">
    <location>
        <begin position="393"/>
        <end position="402"/>
    </location>
</feature>
<feature type="region of interest" description="Disordered" evidence="1">
    <location>
        <begin position="377"/>
        <end position="402"/>
    </location>
</feature>
<proteinExistence type="predicted"/>
<evidence type="ECO:0000313" key="2">
    <source>
        <dbReference type="EMBL" id="GJS70980.1"/>
    </source>
</evidence>
<gene>
    <name evidence="2" type="ORF">Tco_0703821</name>
</gene>
<reference evidence="2" key="1">
    <citation type="journal article" date="2022" name="Int. J. Mol. Sci.">
        <title>Draft Genome of Tanacetum Coccineum: Genomic Comparison of Closely Related Tanacetum-Family Plants.</title>
        <authorList>
            <person name="Yamashiro T."/>
            <person name="Shiraishi A."/>
            <person name="Nakayama K."/>
            <person name="Satake H."/>
        </authorList>
    </citation>
    <scope>NUCLEOTIDE SEQUENCE</scope>
</reference>
<protein>
    <submittedName>
        <fullName evidence="2">Uncharacterized protein</fullName>
    </submittedName>
</protein>
<sequence>MKRLVRILFQNARFLKFKARRRKMDLSFIACIKADEKKLVIPLLSEDFPEGYMPVVRSLIGACMFLEDRSSSGFHQLESREIYEDRSEEEHEVHLKTILDLLKKEKLYAKFSKCFESCRRDWNDLSHNRNPFISRIGRILRRFIENYLSRLAKPSPLFDSKRIGLYVWVRLSKMKLVLKSEGGNIAMLCVSSSDGLNDLWVSCDASKKVLGACEDLKLRKGMDQAISDYECEINYTRQETVADALSSKKQTQKPRRVVAMVVTNYFRLKTKILEATKRSFGISQCPNRMLILLDMQLTSGWDKSTLILETCMVARIRLETARSSPEKLCDKRPKTFDSKVQNRVLLKPDVQVPLDEIEIDENLRFVEEPIEIVGKRRAEVEEDDRSRPRFLCGNNSSGRKNS</sequence>
<evidence type="ECO:0000256" key="1">
    <source>
        <dbReference type="SAM" id="MobiDB-lite"/>
    </source>
</evidence>
<evidence type="ECO:0000313" key="3">
    <source>
        <dbReference type="Proteomes" id="UP001151760"/>
    </source>
</evidence>
<feature type="compositionally biased region" description="Basic and acidic residues" evidence="1">
    <location>
        <begin position="377"/>
        <end position="387"/>
    </location>
</feature>
<keyword evidence="3" id="KW-1185">Reference proteome</keyword>
<accession>A0ABQ4XZX0</accession>
<dbReference type="Proteomes" id="UP001151760">
    <property type="component" value="Unassembled WGS sequence"/>
</dbReference>
<comment type="caution">
    <text evidence="2">The sequence shown here is derived from an EMBL/GenBank/DDBJ whole genome shotgun (WGS) entry which is preliminary data.</text>
</comment>